<gene>
    <name evidence="5" type="ORF">SAMN06264365_101488</name>
</gene>
<evidence type="ECO:0000313" key="5">
    <source>
        <dbReference type="EMBL" id="SNR27989.1"/>
    </source>
</evidence>
<proteinExistence type="inferred from homology"/>
<dbReference type="CDD" id="cd00761">
    <property type="entry name" value="Glyco_tranf_GTA_type"/>
    <property type="match status" value="1"/>
</dbReference>
<dbReference type="EMBL" id="FZNR01000001">
    <property type="protein sequence ID" value="SNR27989.1"/>
    <property type="molecule type" value="Genomic_DNA"/>
</dbReference>
<keyword evidence="6" id="KW-1185">Reference proteome</keyword>
<evidence type="ECO:0000313" key="6">
    <source>
        <dbReference type="Proteomes" id="UP000198415"/>
    </source>
</evidence>
<evidence type="ECO:0000256" key="1">
    <source>
        <dbReference type="ARBA" id="ARBA00006739"/>
    </source>
</evidence>
<dbReference type="PANTHER" id="PTHR43685">
    <property type="entry name" value="GLYCOSYLTRANSFERASE"/>
    <property type="match status" value="1"/>
</dbReference>
<comment type="similarity">
    <text evidence="1">Belongs to the glycosyltransferase 2 family.</text>
</comment>
<dbReference type="RefSeq" id="WP_089291261.1">
    <property type="nucleotide sequence ID" value="NZ_BOMU01000006.1"/>
</dbReference>
<dbReference type="InterPro" id="IPR001173">
    <property type="entry name" value="Glyco_trans_2-like"/>
</dbReference>
<accession>A0A238V380</accession>
<reference evidence="5 6" key="1">
    <citation type="submission" date="2017-06" db="EMBL/GenBank/DDBJ databases">
        <authorList>
            <person name="Kim H.J."/>
            <person name="Triplett B.A."/>
        </authorList>
    </citation>
    <scope>NUCLEOTIDE SEQUENCE [LARGE SCALE GENOMIC DNA]</scope>
    <source>
        <strain evidence="5 6">DSM 43151</strain>
    </source>
</reference>
<evidence type="ECO:0000256" key="2">
    <source>
        <dbReference type="ARBA" id="ARBA00022676"/>
    </source>
</evidence>
<sequence length="750" mass="81663">MFGEEDPVALVAAAVRNRAVGLRDELAHAGLGGTGTLAELLTAARDGQDGWLRARREAVRPALLAVLAQVIALQEVGATDRADALAVFELLGVRAVPRRQRAVYAQLAGAPKFRVDRQVRHEIVTDRANPFRNPGRPMGRWLRLFRAGLPAPAVGLDDREHLPPFDRLCTAEPSPVERPERITVVVTAYRPDEGLLTAVRSILRQSWRNLEVLVVDDASPPAFDEILERAAGLDPRVRLLRQAENAGTYVARNAGLDAATGDFVTFQDSDDWSHPRRLESQVMPLLAEPGLVASTSDGRRVTEDLTLTRLGRRGGKLNPSALLFRREAVLARAGYLDVVRKGGDSEYIDRIVAAFGPRAVRHLPVHLALIRLSTGSLSRAEILPYWIHPARAAYRSGYVAWHRRIAEGAPAFRPRDGADRPFPAPAYLSRSASSEIPITGYDVIVAADWRAVGETQRSALAEIEALLARGLRVAILHLEDWRRLERTRLPVHHAVQDLVNAGRLGQVVLTDPVRCGLLLVRQAEVLRFAPVEEVRVVPRTVRILLDEAPRGAPAACAVAIGRLFGVTPLWCPRGPAVRAAAGDLPMTDFDLPTVAAAPVAPPRSAIPGIPVVGTEVTDRRQLAVLGGLTGADERILVADGVRLPRQPAERLVYRGSEVDPREFLGQLDFYLNSAESERPVLDAAAMGCVVVTVSAAPVGVHCGPGEIADVVRRHQRDPALAAEQRRRDRLVLAKAYHPDLFAGRVAELLA</sequence>
<evidence type="ECO:0000259" key="4">
    <source>
        <dbReference type="Pfam" id="PF00535"/>
    </source>
</evidence>
<dbReference type="Pfam" id="PF00535">
    <property type="entry name" value="Glycos_transf_2"/>
    <property type="match status" value="1"/>
</dbReference>
<dbReference type="GO" id="GO:0016757">
    <property type="term" value="F:glycosyltransferase activity"/>
    <property type="evidence" value="ECO:0007669"/>
    <property type="project" value="UniProtKB-KW"/>
</dbReference>
<organism evidence="5 6">
    <name type="scientific">Actinoplanes regularis</name>
    <dbReference type="NCBI Taxonomy" id="52697"/>
    <lineage>
        <taxon>Bacteria</taxon>
        <taxon>Bacillati</taxon>
        <taxon>Actinomycetota</taxon>
        <taxon>Actinomycetes</taxon>
        <taxon>Micromonosporales</taxon>
        <taxon>Micromonosporaceae</taxon>
        <taxon>Actinoplanes</taxon>
    </lineage>
</organism>
<dbReference type="Proteomes" id="UP000198415">
    <property type="component" value="Unassembled WGS sequence"/>
</dbReference>
<dbReference type="Gene3D" id="3.90.550.10">
    <property type="entry name" value="Spore Coat Polysaccharide Biosynthesis Protein SpsA, Chain A"/>
    <property type="match status" value="1"/>
</dbReference>
<dbReference type="InterPro" id="IPR029044">
    <property type="entry name" value="Nucleotide-diphossugar_trans"/>
</dbReference>
<dbReference type="OrthoDB" id="8549922at2"/>
<protein>
    <submittedName>
        <fullName evidence="5">Glycosyl transferase family 2</fullName>
    </submittedName>
</protein>
<dbReference type="PANTHER" id="PTHR43685:SF5">
    <property type="entry name" value="GLYCOSYLTRANSFERASE EPSE-RELATED"/>
    <property type="match status" value="1"/>
</dbReference>
<dbReference type="InterPro" id="IPR050834">
    <property type="entry name" value="Glycosyltransf_2"/>
</dbReference>
<keyword evidence="3 5" id="KW-0808">Transferase</keyword>
<name>A0A238V380_9ACTN</name>
<dbReference type="AlphaFoldDB" id="A0A238V380"/>
<evidence type="ECO:0000256" key="3">
    <source>
        <dbReference type="ARBA" id="ARBA00022679"/>
    </source>
</evidence>
<keyword evidence="2" id="KW-0328">Glycosyltransferase</keyword>
<dbReference type="SUPFAM" id="SSF53448">
    <property type="entry name" value="Nucleotide-diphospho-sugar transferases"/>
    <property type="match status" value="1"/>
</dbReference>
<feature type="domain" description="Glycosyltransferase 2-like" evidence="4">
    <location>
        <begin position="183"/>
        <end position="299"/>
    </location>
</feature>